<dbReference type="PANTHER" id="PTHR12159:SF9">
    <property type="entry name" value="G_T MISMATCH-SPECIFIC THYMINE DNA GLYCOSYLASE"/>
    <property type="match status" value="1"/>
</dbReference>
<keyword evidence="2" id="KW-0378">Hydrolase</keyword>
<dbReference type="PANTHER" id="PTHR12159">
    <property type="entry name" value="G/T AND G/U MISMATCH-SPECIFIC DNA GLYCOSYLASE"/>
    <property type="match status" value="1"/>
</dbReference>
<gene>
    <name evidence="6" type="ORF">SPSC_00858</name>
</gene>
<dbReference type="InterPro" id="IPR036895">
    <property type="entry name" value="Uracil-DNA_glycosylase-like_sf"/>
</dbReference>
<name>A0A127Z7X5_9BASI</name>
<evidence type="ECO:0000256" key="3">
    <source>
        <dbReference type="ARBA" id="ARBA00023204"/>
    </source>
</evidence>
<dbReference type="OrthoDB" id="565731at2759"/>
<dbReference type="GO" id="GO:0008263">
    <property type="term" value="F:pyrimidine-specific mismatch base pair DNA N-glycosylase activity"/>
    <property type="evidence" value="ECO:0007669"/>
    <property type="project" value="TreeGrafter"/>
</dbReference>
<feature type="region of interest" description="Disordered" evidence="4">
    <location>
        <begin position="281"/>
        <end position="303"/>
    </location>
</feature>
<evidence type="ECO:0000256" key="4">
    <source>
        <dbReference type="SAM" id="MobiDB-lite"/>
    </source>
</evidence>
<feature type="region of interest" description="Disordered" evidence="4">
    <location>
        <begin position="351"/>
        <end position="373"/>
    </location>
</feature>
<dbReference type="Pfam" id="PF03167">
    <property type="entry name" value="UDG"/>
    <property type="match status" value="1"/>
</dbReference>
<feature type="domain" description="Uracil-DNA glycosylase-like" evidence="5">
    <location>
        <begin position="152"/>
        <end position="271"/>
    </location>
</feature>
<feature type="region of interest" description="Disordered" evidence="4">
    <location>
        <begin position="1"/>
        <end position="141"/>
    </location>
</feature>
<dbReference type="CDD" id="cd10028">
    <property type="entry name" value="UDG-F2_TDG_MUG"/>
    <property type="match status" value="1"/>
</dbReference>
<protein>
    <recommendedName>
        <fullName evidence="5">Uracil-DNA glycosylase-like domain-containing protein</fullName>
    </recommendedName>
</protein>
<evidence type="ECO:0000313" key="6">
    <source>
        <dbReference type="EMBL" id="CDU22228.1"/>
    </source>
</evidence>
<evidence type="ECO:0000256" key="2">
    <source>
        <dbReference type="ARBA" id="ARBA00022801"/>
    </source>
</evidence>
<proteinExistence type="predicted"/>
<dbReference type="AlphaFoldDB" id="A0A127Z7X5"/>
<keyword evidence="3" id="KW-0234">DNA repair</keyword>
<dbReference type="GO" id="GO:0006285">
    <property type="term" value="P:base-excision repair, AP site formation"/>
    <property type="evidence" value="ECO:0007669"/>
    <property type="project" value="InterPro"/>
</dbReference>
<keyword evidence="1" id="KW-0227">DNA damage</keyword>
<dbReference type="GO" id="GO:0004844">
    <property type="term" value="F:uracil DNA N-glycosylase activity"/>
    <property type="evidence" value="ECO:0007669"/>
    <property type="project" value="TreeGrafter"/>
</dbReference>
<dbReference type="SUPFAM" id="SSF52141">
    <property type="entry name" value="Uracil-DNA glycosylase-like"/>
    <property type="match status" value="1"/>
</dbReference>
<evidence type="ECO:0000256" key="1">
    <source>
        <dbReference type="ARBA" id="ARBA00022763"/>
    </source>
</evidence>
<reference evidence="6" key="1">
    <citation type="submission" date="2014-06" db="EMBL/GenBank/DDBJ databases">
        <authorList>
            <person name="Ju J."/>
            <person name="Zhang J."/>
        </authorList>
    </citation>
    <scope>NUCLEOTIDE SEQUENCE</scope>
    <source>
        <strain evidence="6">SscI8</strain>
    </source>
</reference>
<dbReference type="InterPro" id="IPR005122">
    <property type="entry name" value="Uracil-DNA_glycosylase-like"/>
</dbReference>
<organism evidence="6">
    <name type="scientific">Sporisorium scitamineum</name>
    <dbReference type="NCBI Taxonomy" id="49012"/>
    <lineage>
        <taxon>Eukaryota</taxon>
        <taxon>Fungi</taxon>
        <taxon>Dikarya</taxon>
        <taxon>Basidiomycota</taxon>
        <taxon>Ustilaginomycotina</taxon>
        <taxon>Ustilaginomycetes</taxon>
        <taxon>Ustilaginales</taxon>
        <taxon>Ustilaginaceae</taxon>
        <taxon>Sporisorium</taxon>
    </lineage>
</organism>
<sequence length="494" mass="54005">MSARGEGERGRRKASMPSLSTSPQKARLPQHFSATFEYQGEGVAGPSRPSPQKGSTSSISPRRSPRARQARCANLLSSYSEIDDDEDYQPSSNSASPKKRTKQLKESVSSEDDASQSQSAKKSKSRKRIRRTRDDPNSAAGSIYAHLKGLPDLFAEHNDIMFCGINPGVKSSHCGHHFAHRSNHFYPSLHLAGITEERMKPEQDVDFPSLQPFSLGLTNLAPRPTAEGNELLPSELIDGVPILLEKIHRWKPRTICFVGKGISEAFIKGLKQAGAIVKGSSAKKRRDLESSTERKSGQEHERKVKLEETDLILEIPLIGSEGDEPVIPTSLQVDIPADILCAFASSASAAEKQDAKPTKGTSPQKKQLYTKGNAKDDTGYGILPICVPHSHRRDTHLNLDQVTLFFVTPSSSARVTTHFLDDKGRILKSLRRLVEHLQTIGSSNGSVKQEGGSGNRSNAGVKFERDIPLTTKEINLEVVDVSRFSLSGAGTSTR</sequence>
<feature type="compositionally biased region" description="Basic residues" evidence="4">
    <location>
        <begin position="121"/>
        <end position="131"/>
    </location>
</feature>
<dbReference type="InterPro" id="IPR015637">
    <property type="entry name" value="MUG/TDG"/>
</dbReference>
<dbReference type="Gene3D" id="3.40.470.10">
    <property type="entry name" value="Uracil-DNA glycosylase-like domain"/>
    <property type="match status" value="1"/>
</dbReference>
<dbReference type="EMBL" id="LK056655">
    <property type="protein sequence ID" value="CDU22228.1"/>
    <property type="molecule type" value="Genomic_DNA"/>
</dbReference>
<evidence type="ECO:0000259" key="5">
    <source>
        <dbReference type="Pfam" id="PF03167"/>
    </source>
</evidence>
<feature type="compositionally biased region" description="Basic and acidic residues" evidence="4">
    <location>
        <begin position="286"/>
        <end position="303"/>
    </location>
</feature>
<accession>A0A127Z7X5</accession>